<feature type="compositionally biased region" description="Basic and acidic residues" evidence="11">
    <location>
        <begin position="788"/>
        <end position="809"/>
    </location>
</feature>
<feature type="region of interest" description="Disordered" evidence="11">
    <location>
        <begin position="706"/>
        <end position="823"/>
    </location>
</feature>
<evidence type="ECO:0000256" key="5">
    <source>
        <dbReference type="ARBA" id="ARBA00022771"/>
    </source>
</evidence>
<evidence type="ECO:0000256" key="9">
    <source>
        <dbReference type="ARBA" id="ARBA00023136"/>
    </source>
</evidence>
<name>C5KZ74_PERM5</name>
<evidence type="ECO:0000256" key="2">
    <source>
        <dbReference type="ARBA" id="ARBA00022448"/>
    </source>
</evidence>
<keyword evidence="9 12" id="KW-0472">Membrane</keyword>
<dbReference type="PROSITE" id="PS01358">
    <property type="entry name" value="ZF_RANBP2_1"/>
    <property type="match status" value="2"/>
</dbReference>
<keyword evidence="4" id="KW-0479">Metal-binding</keyword>
<dbReference type="Proteomes" id="UP000007800">
    <property type="component" value="Unassembled WGS sequence"/>
</dbReference>
<sequence length="823" mass="92362">MTGSVDDPSATKLLIVGECTEEEKRALADRSDKPLVVAGWITEEITRASLEGILLVSLVPFPFPFAQMVAALLVVFLLILPMMVLRMTQSTVLSPILSFFCLLGYWGLNEIAVELENPFGDDDNDLPLKEVHTVFVKGIRDCAGDLTGLDDDRHESSTELKKIHEELEALGVPESRYFSEQLGIVDLSRLSKSELRTRFNSAEVAVRVHRRIAELSGGIIFDVLPFVPPTIKHPFAVQIFAIILGYVIVFRTDMALNRYWEGVTNVHLMISKWGDAFMQINSFINVTIRTCSEQEKLTADLTITVLKSHSLFIAYAGKWMAREEYVFTQRGELEDIRDLRTAFKHRSIHPSRAGVAVGRLNEAVKVNQLECFPDKTCIISLWIQEALTRLVVRGLIKVPPPIVSRCYQEISTGMLGYNQALKVSQVPFPFPFAQMVSLLLLIFLFMCPIMVVKMTEGTVLSPILSFFCLLGYWGLNEIAVELENPFGDDDNDLPLETIHTEFVDSLQTCAVVGPAKPFHHSSLAEMTREQLKTIKEASLNFPECALQPSKEKHAPVDPLQIFTDIRAFEGGGSGRSRGSASLKDRFPIIVVIMNPQGVSCPPPPGYTHAQVQQMLQAQQQVKKAPSGRPNDWQCPNVTCRHWNYEKRTRCNRCDTPKPVVQPETPSLGGPPGLFKKGDWVCTGCGNVNWDWRERCNMCNSLQPQLQESREGQSGGHYDRQDPTDRERHDSDNESLDEFGRKKKKSKHKRHRYDPLADRQAAESAAKAAMMAATRALGTSVSDQGGINREGHEQDAGKRVGREQESGVKDRRLRTRSRSRSPRY</sequence>
<dbReference type="InterPro" id="IPR044669">
    <property type="entry name" value="YneE/VCCN1/2-like"/>
</dbReference>
<evidence type="ECO:0000313" key="15">
    <source>
        <dbReference type="Proteomes" id="UP000007800"/>
    </source>
</evidence>
<accession>C5KZ74</accession>
<feature type="compositionally biased region" description="Basic and acidic residues" evidence="11">
    <location>
        <begin position="716"/>
        <end position="731"/>
    </location>
</feature>
<dbReference type="PANTHER" id="PTHR33281:SF20">
    <property type="match status" value="1"/>
</dbReference>
<proteinExistence type="predicted"/>
<evidence type="ECO:0000256" key="8">
    <source>
        <dbReference type="ARBA" id="ARBA00023065"/>
    </source>
</evidence>
<keyword evidence="7 12" id="KW-1133">Transmembrane helix</keyword>
<dbReference type="GO" id="GO:0016020">
    <property type="term" value="C:membrane"/>
    <property type="evidence" value="ECO:0007669"/>
    <property type="project" value="UniProtKB-SubCell"/>
</dbReference>
<dbReference type="GO" id="GO:0008270">
    <property type="term" value="F:zinc ion binding"/>
    <property type="evidence" value="ECO:0007669"/>
    <property type="project" value="UniProtKB-KW"/>
</dbReference>
<feature type="transmembrane region" description="Helical" evidence="12">
    <location>
        <begin position="65"/>
        <end position="85"/>
    </location>
</feature>
<dbReference type="GeneID" id="9038787"/>
<feature type="transmembrane region" description="Helical" evidence="12">
    <location>
        <begin position="92"/>
        <end position="108"/>
    </location>
</feature>
<feature type="compositionally biased region" description="Basic residues" evidence="11">
    <location>
        <begin position="810"/>
        <end position="823"/>
    </location>
</feature>
<evidence type="ECO:0000256" key="11">
    <source>
        <dbReference type="SAM" id="MobiDB-lite"/>
    </source>
</evidence>
<dbReference type="AlphaFoldDB" id="C5KZ74"/>
<evidence type="ECO:0000256" key="1">
    <source>
        <dbReference type="ARBA" id="ARBA00004141"/>
    </source>
</evidence>
<keyword evidence="5 10" id="KW-0863">Zinc-finger</keyword>
<dbReference type="RefSeq" id="XP_002778430.1">
    <property type="nucleotide sequence ID" value="XM_002778384.1"/>
</dbReference>
<dbReference type="SUPFAM" id="SSF90209">
    <property type="entry name" value="Ran binding protein zinc finger-like"/>
    <property type="match status" value="2"/>
</dbReference>
<keyword evidence="2" id="KW-0813">Transport</keyword>
<evidence type="ECO:0000256" key="6">
    <source>
        <dbReference type="ARBA" id="ARBA00022833"/>
    </source>
</evidence>
<feature type="compositionally biased region" description="Basic residues" evidence="11">
    <location>
        <begin position="740"/>
        <end position="751"/>
    </location>
</feature>
<dbReference type="SMART" id="SM00547">
    <property type="entry name" value="ZnF_RBZ"/>
    <property type="match status" value="2"/>
</dbReference>
<dbReference type="InterPro" id="IPR001876">
    <property type="entry name" value="Znf_RanBP2"/>
</dbReference>
<dbReference type="Gene3D" id="4.10.1060.10">
    <property type="entry name" value="Zinc finger, RanBP2-type"/>
    <property type="match status" value="2"/>
</dbReference>
<dbReference type="InterPro" id="IPR036443">
    <property type="entry name" value="Znf_RanBP2_sf"/>
</dbReference>
<evidence type="ECO:0000256" key="10">
    <source>
        <dbReference type="PROSITE-ProRule" id="PRU00322"/>
    </source>
</evidence>
<evidence type="ECO:0000256" key="7">
    <source>
        <dbReference type="ARBA" id="ARBA00022989"/>
    </source>
</evidence>
<dbReference type="Pfam" id="PF00641">
    <property type="entry name" value="Zn_ribbon_RanBP"/>
    <property type="match status" value="1"/>
</dbReference>
<protein>
    <recommendedName>
        <fullName evidence="13">RanBP2-type domain-containing protein</fullName>
    </recommendedName>
</protein>
<evidence type="ECO:0000256" key="3">
    <source>
        <dbReference type="ARBA" id="ARBA00022692"/>
    </source>
</evidence>
<evidence type="ECO:0000313" key="14">
    <source>
        <dbReference type="EMBL" id="EER10225.1"/>
    </source>
</evidence>
<evidence type="ECO:0000256" key="12">
    <source>
        <dbReference type="SAM" id="Phobius"/>
    </source>
</evidence>
<dbReference type="PROSITE" id="PS50199">
    <property type="entry name" value="ZF_RANBP2_2"/>
    <property type="match status" value="2"/>
</dbReference>
<feature type="domain" description="RanBP2-type" evidence="13">
    <location>
        <begin position="675"/>
        <end position="704"/>
    </location>
</feature>
<evidence type="ECO:0000259" key="13">
    <source>
        <dbReference type="PROSITE" id="PS50199"/>
    </source>
</evidence>
<feature type="transmembrane region" description="Helical" evidence="12">
    <location>
        <begin position="432"/>
        <end position="452"/>
    </location>
</feature>
<keyword evidence="3 12" id="KW-0812">Transmembrane</keyword>
<organism evidence="15">
    <name type="scientific">Perkinsus marinus (strain ATCC 50983 / TXsc)</name>
    <dbReference type="NCBI Taxonomy" id="423536"/>
    <lineage>
        <taxon>Eukaryota</taxon>
        <taxon>Sar</taxon>
        <taxon>Alveolata</taxon>
        <taxon>Perkinsozoa</taxon>
        <taxon>Perkinsea</taxon>
        <taxon>Perkinsida</taxon>
        <taxon>Perkinsidae</taxon>
        <taxon>Perkinsus</taxon>
    </lineage>
</organism>
<keyword evidence="15" id="KW-1185">Reference proteome</keyword>
<keyword evidence="6" id="KW-0862">Zinc</keyword>
<dbReference type="GO" id="GO:0005254">
    <property type="term" value="F:chloride channel activity"/>
    <property type="evidence" value="ECO:0007669"/>
    <property type="project" value="InterPro"/>
</dbReference>
<keyword evidence="8" id="KW-0406">Ion transport</keyword>
<gene>
    <name evidence="14" type="ORF">Pmar_PMAR018226</name>
</gene>
<dbReference type="EMBL" id="GG677709">
    <property type="protein sequence ID" value="EER10225.1"/>
    <property type="molecule type" value="Genomic_DNA"/>
</dbReference>
<feature type="transmembrane region" description="Helical" evidence="12">
    <location>
        <begin position="459"/>
        <end position="475"/>
    </location>
</feature>
<dbReference type="PANTHER" id="PTHR33281">
    <property type="entry name" value="UPF0187 PROTEIN YNEE"/>
    <property type="match status" value="1"/>
</dbReference>
<dbReference type="InParanoid" id="C5KZ74"/>
<feature type="compositionally biased region" description="Low complexity" evidence="11">
    <location>
        <begin position="761"/>
        <end position="775"/>
    </location>
</feature>
<dbReference type="OrthoDB" id="430695at2759"/>
<feature type="domain" description="RanBP2-type" evidence="13">
    <location>
        <begin position="628"/>
        <end position="659"/>
    </location>
</feature>
<comment type="subcellular location">
    <subcellularLocation>
        <location evidence="1">Membrane</location>
        <topology evidence="1">Multi-pass membrane protein</topology>
    </subcellularLocation>
</comment>
<reference evidence="14 15" key="1">
    <citation type="submission" date="2008-07" db="EMBL/GenBank/DDBJ databases">
        <authorList>
            <person name="El-Sayed N."/>
            <person name="Caler E."/>
            <person name="Inman J."/>
            <person name="Amedeo P."/>
            <person name="Hass B."/>
            <person name="Wortman J."/>
        </authorList>
    </citation>
    <scope>NUCLEOTIDE SEQUENCE [LARGE SCALE GENOMIC DNA]</scope>
    <source>
        <strain evidence="15">ATCC 50983 / TXsc</strain>
    </source>
</reference>
<evidence type="ECO:0000256" key="4">
    <source>
        <dbReference type="ARBA" id="ARBA00022723"/>
    </source>
</evidence>
<dbReference type="Pfam" id="PF25539">
    <property type="entry name" value="Bestrophin_2"/>
    <property type="match status" value="2"/>
</dbReference>